<evidence type="ECO:0000256" key="1">
    <source>
        <dbReference type="SAM" id="MobiDB-lite"/>
    </source>
</evidence>
<dbReference type="HOGENOM" id="CLU_128219_0_0_5"/>
<sequence length="171" mass="17499">MNSRPPPLLPLFAMMALSACAGGATQNTPSLARRPIETPRPDPTPTPAVAAETALLQRIAALVEDARQGDAAFGTAAAAAEPRITRAAGAAAGSDAWVEAQQALAAVEFSREKSVGAMVAIDSLMSERLNAMAARETAGGATEIAAAQAQISGIVEGQASRLAALQRRLQR</sequence>
<feature type="signal peptide" evidence="2">
    <location>
        <begin position="1"/>
        <end position="21"/>
    </location>
</feature>
<name>W0AAR1_9SPHN</name>
<reference evidence="3 4" key="1">
    <citation type="submission" date="2013-07" db="EMBL/GenBank/DDBJ databases">
        <title>Completed genome of Sphingomonas sanxanigenens NX02.</title>
        <authorList>
            <person name="Ma T."/>
            <person name="Huang H."/>
            <person name="Wu M."/>
            <person name="Li X."/>
            <person name="Li G."/>
        </authorList>
    </citation>
    <scope>NUCLEOTIDE SEQUENCE [LARGE SCALE GENOMIC DNA]</scope>
    <source>
        <strain evidence="3 4">NX02</strain>
    </source>
</reference>
<gene>
    <name evidence="3" type="ORF">NX02_12465</name>
</gene>
<accession>W0AAR1</accession>
<dbReference type="EMBL" id="CP006644">
    <property type="protein sequence ID" value="AHE54191.1"/>
    <property type="molecule type" value="Genomic_DNA"/>
</dbReference>
<keyword evidence="4" id="KW-1185">Reference proteome</keyword>
<feature type="region of interest" description="Disordered" evidence="1">
    <location>
        <begin position="24"/>
        <end position="47"/>
    </location>
</feature>
<organism evidence="3 4">
    <name type="scientific">Sphingomonas sanxanigenens DSM 19645 = NX02</name>
    <dbReference type="NCBI Taxonomy" id="1123269"/>
    <lineage>
        <taxon>Bacteria</taxon>
        <taxon>Pseudomonadati</taxon>
        <taxon>Pseudomonadota</taxon>
        <taxon>Alphaproteobacteria</taxon>
        <taxon>Sphingomonadales</taxon>
        <taxon>Sphingomonadaceae</taxon>
        <taxon>Sphingomonas</taxon>
    </lineage>
</organism>
<proteinExistence type="predicted"/>
<evidence type="ECO:0000313" key="3">
    <source>
        <dbReference type="EMBL" id="AHE54191.1"/>
    </source>
</evidence>
<dbReference type="PATRIC" id="fig|1123269.5.peg.2419"/>
<dbReference type="AlphaFoldDB" id="W0AAR1"/>
<dbReference type="RefSeq" id="WP_025292400.1">
    <property type="nucleotide sequence ID" value="NZ_CP006644.1"/>
</dbReference>
<dbReference type="PROSITE" id="PS51257">
    <property type="entry name" value="PROKAR_LIPOPROTEIN"/>
    <property type="match status" value="1"/>
</dbReference>
<feature type="chain" id="PRO_5004785393" description="DUF4398 domain-containing protein" evidence="2">
    <location>
        <begin position="22"/>
        <end position="171"/>
    </location>
</feature>
<keyword evidence="2" id="KW-0732">Signal</keyword>
<dbReference type="Proteomes" id="UP000018851">
    <property type="component" value="Chromosome"/>
</dbReference>
<protein>
    <recommendedName>
        <fullName evidence="5">DUF4398 domain-containing protein</fullName>
    </recommendedName>
</protein>
<evidence type="ECO:0000256" key="2">
    <source>
        <dbReference type="SAM" id="SignalP"/>
    </source>
</evidence>
<evidence type="ECO:0000313" key="4">
    <source>
        <dbReference type="Proteomes" id="UP000018851"/>
    </source>
</evidence>
<dbReference type="KEGG" id="ssan:NX02_12465"/>
<evidence type="ECO:0008006" key="5">
    <source>
        <dbReference type="Google" id="ProtNLM"/>
    </source>
</evidence>